<protein>
    <submittedName>
        <fullName evidence="1">Uncharacterized protein</fullName>
    </submittedName>
</protein>
<sequence>MSFCHGLHLPTTAVRLLSLLKSLTSGNNNLVMQEQDQLKFMGGDFGCSAYSYRKCI</sequence>
<proteinExistence type="predicted"/>
<name>A0A2P2KWG4_RHIMU</name>
<organism evidence="1">
    <name type="scientific">Rhizophora mucronata</name>
    <name type="common">Asiatic mangrove</name>
    <dbReference type="NCBI Taxonomy" id="61149"/>
    <lineage>
        <taxon>Eukaryota</taxon>
        <taxon>Viridiplantae</taxon>
        <taxon>Streptophyta</taxon>
        <taxon>Embryophyta</taxon>
        <taxon>Tracheophyta</taxon>
        <taxon>Spermatophyta</taxon>
        <taxon>Magnoliopsida</taxon>
        <taxon>eudicotyledons</taxon>
        <taxon>Gunneridae</taxon>
        <taxon>Pentapetalae</taxon>
        <taxon>rosids</taxon>
        <taxon>fabids</taxon>
        <taxon>Malpighiales</taxon>
        <taxon>Rhizophoraceae</taxon>
        <taxon>Rhizophora</taxon>
    </lineage>
</organism>
<accession>A0A2P2KWG4</accession>
<dbReference type="AlphaFoldDB" id="A0A2P2KWG4"/>
<evidence type="ECO:0000313" key="1">
    <source>
        <dbReference type="EMBL" id="MBX10064.1"/>
    </source>
</evidence>
<dbReference type="EMBL" id="GGEC01029580">
    <property type="protein sequence ID" value="MBX10064.1"/>
    <property type="molecule type" value="Transcribed_RNA"/>
</dbReference>
<reference evidence="1" key="1">
    <citation type="submission" date="2018-02" db="EMBL/GenBank/DDBJ databases">
        <title>Rhizophora mucronata_Transcriptome.</title>
        <authorList>
            <person name="Meera S.P."/>
            <person name="Sreeshan A."/>
            <person name="Augustine A."/>
        </authorList>
    </citation>
    <scope>NUCLEOTIDE SEQUENCE</scope>
    <source>
        <tissue evidence="1">Leaf</tissue>
    </source>
</reference>